<keyword evidence="3" id="KW-1185">Reference proteome</keyword>
<accession>A0A8S1N287</accession>
<evidence type="ECO:0000313" key="3">
    <source>
        <dbReference type="Proteomes" id="UP000688137"/>
    </source>
</evidence>
<dbReference type="AlphaFoldDB" id="A0A8S1N287"/>
<dbReference type="PROSITE" id="PS50188">
    <property type="entry name" value="B302_SPRY"/>
    <property type="match status" value="1"/>
</dbReference>
<evidence type="ECO:0000313" key="2">
    <source>
        <dbReference type="EMBL" id="CAD8085842.1"/>
    </source>
</evidence>
<organism evidence="2 3">
    <name type="scientific">Paramecium primaurelia</name>
    <dbReference type="NCBI Taxonomy" id="5886"/>
    <lineage>
        <taxon>Eukaryota</taxon>
        <taxon>Sar</taxon>
        <taxon>Alveolata</taxon>
        <taxon>Ciliophora</taxon>
        <taxon>Intramacronucleata</taxon>
        <taxon>Oligohymenophorea</taxon>
        <taxon>Peniculida</taxon>
        <taxon>Parameciidae</taxon>
        <taxon>Paramecium</taxon>
    </lineage>
</organism>
<dbReference type="Proteomes" id="UP000688137">
    <property type="component" value="Unassembled WGS sequence"/>
</dbReference>
<dbReference type="PANTHER" id="PTHR12245:SF5">
    <property type="entry name" value="SPRY DOMAIN-CONTAINING SOCS BOX PROTEIN 3"/>
    <property type="match status" value="1"/>
</dbReference>
<dbReference type="OMA" id="VCLNMNQ"/>
<gene>
    <name evidence="2" type="ORF">PPRIM_AZ9-3.1.T0750097</name>
</gene>
<dbReference type="InterPro" id="IPR001870">
    <property type="entry name" value="B30.2/SPRY"/>
</dbReference>
<name>A0A8S1N287_PARPR</name>
<comment type="caution">
    <text evidence="2">The sequence shown here is derived from an EMBL/GenBank/DDBJ whole genome shotgun (WGS) entry which is preliminary data.</text>
</comment>
<sequence>MHQKQKNPKYYIPLQIDCGLSIDVKYQQINKLIFIYYLIPLNKQLIFQQNQKMDQSQGFERSRFINYNSDSFDCGICQRVSRDPKECADCGLIYCTSCLDQQQPFKCSCGKTNLIQEIQRALKKIYDELELRCKFCDNGIKLNQIESHEGGCDKKCVNFECCRKLVPKENNEKICDTFCKFLLLINKANNRQEIYQYLRDFPIQNILLQEKNIKSIDSPLNQIGSIIWDKQRMGSGINLSDRDQKAFLDDQAHTFKTVIAKYGFEQGIVYWEIKVDERTENELKIGVTNKRDFNYDQAFCDFEYGWAYYGLAQLRHNSNANGPTYGKRFKNDGQIGVCLNMNQGTLMFSLNGEFLGCAFKDEKLKVGPIYPAVALLNCAGCKITSGKPVPQIFQL</sequence>
<dbReference type="CDD" id="cd11709">
    <property type="entry name" value="SPRY"/>
    <property type="match status" value="1"/>
</dbReference>
<proteinExistence type="predicted"/>
<dbReference type="InterPro" id="IPR003877">
    <property type="entry name" value="SPRY_dom"/>
</dbReference>
<reference evidence="2" key="1">
    <citation type="submission" date="2021-01" db="EMBL/GenBank/DDBJ databases">
        <authorList>
            <consortium name="Genoscope - CEA"/>
            <person name="William W."/>
        </authorList>
    </citation>
    <scope>NUCLEOTIDE SEQUENCE</scope>
</reference>
<dbReference type="SMART" id="SM00449">
    <property type="entry name" value="SPRY"/>
    <property type="match status" value="1"/>
</dbReference>
<evidence type="ECO:0000259" key="1">
    <source>
        <dbReference type="PROSITE" id="PS50188"/>
    </source>
</evidence>
<dbReference type="EMBL" id="CAJJDM010000078">
    <property type="protein sequence ID" value="CAD8085842.1"/>
    <property type="molecule type" value="Genomic_DNA"/>
</dbReference>
<dbReference type="InterPro" id="IPR050672">
    <property type="entry name" value="FBXO45-Fsn/SPSB_families"/>
</dbReference>
<protein>
    <recommendedName>
        <fullName evidence="1">B30.2/SPRY domain-containing protein</fullName>
    </recommendedName>
</protein>
<dbReference type="PANTHER" id="PTHR12245">
    <property type="entry name" value="SPRY DOMAIN CONTAINING SOCS BOX PROTEIN"/>
    <property type="match status" value="1"/>
</dbReference>
<feature type="domain" description="B30.2/SPRY" evidence="1">
    <location>
        <begin position="205"/>
        <end position="392"/>
    </location>
</feature>
<dbReference type="Pfam" id="PF00622">
    <property type="entry name" value="SPRY"/>
    <property type="match status" value="1"/>
</dbReference>